<name>K3WLZ9_GLOUD</name>
<keyword evidence="7" id="KW-0862">Zinc</keyword>
<dbReference type="Pfam" id="PF00856">
    <property type="entry name" value="SET"/>
    <property type="match status" value="1"/>
</dbReference>
<keyword evidence="2" id="KW-0158">Chromosome</keyword>
<dbReference type="PROSITE" id="PS50280">
    <property type="entry name" value="SET"/>
    <property type="match status" value="1"/>
</dbReference>
<evidence type="ECO:0000256" key="5">
    <source>
        <dbReference type="ARBA" id="ARBA00022691"/>
    </source>
</evidence>
<dbReference type="Proteomes" id="UP000019132">
    <property type="component" value="Unassembled WGS sequence"/>
</dbReference>
<accession>K3WLZ9</accession>
<dbReference type="CDD" id="cd10522">
    <property type="entry name" value="SET_LegAS4-like"/>
    <property type="match status" value="1"/>
</dbReference>
<dbReference type="GO" id="GO:0046872">
    <property type="term" value="F:metal ion binding"/>
    <property type="evidence" value="ECO:0007669"/>
    <property type="project" value="UniProtKB-KW"/>
</dbReference>
<dbReference type="GO" id="GO:0008168">
    <property type="term" value="F:methyltransferase activity"/>
    <property type="evidence" value="ECO:0007669"/>
    <property type="project" value="UniProtKB-KW"/>
</dbReference>
<proteinExistence type="predicted"/>
<dbReference type="PANTHER" id="PTHR46223:SF3">
    <property type="entry name" value="HISTONE-LYSINE N-METHYLTRANSFERASE SET-23"/>
    <property type="match status" value="1"/>
</dbReference>
<evidence type="ECO:0000256" key="2">
    <source>
        <dbReference type="ARBA" id="ARBA00022454"/>
    </source>
</evidence>
<dbReference type="SMART" id="SM00317">
    <property type="entry name" value="SET"/>
    <property type="match status" value="1"/>
</dbReference>
<evidence type="ECO:0000256" key="6">
    <source>
        <dbReference type="ARBA" id="ARBA00022723"/>
    </source>
</evidence>
<comment type="subcellular location">
    <subcellularLocation>
        <location evidence="1">Chromosome</location>
    </subcellularLocation>
</comment>
<dbReference type="VEuPathDB" id="FungiDB:PYU1_G005979"/>
<evidence type="ECO:0000256" key="4">
    <source>
        <dbReference type="ARBA" id="ARBA00022679"/>
    </source>
</evidence>
<dbReference type="GO" id="GO:0005694">
    <property type="term" value="C:chromosome"/>
    <property type="evidence" value="ECO:0007669"/>
    <property type="project" value="UniProtKB-SubCell"/>
</dbReference>
<feature type="domain" description="SET" evidence="8">
    <location>
        <begin position="107"/>
        <end position="235"/>
    </location>
</feature>
<keyword evidence="6" id="KW-0479">Metal-binding</keyword>
<reference evidence="10" key="2">
    <citation type="submission" date="2010-04" db="EMBL/GenBank/DDBJ databases">
        <authorList>
            <person name="Buell R."/>
            <person name="Hamilton J."/>
            <person name="Hostetler J."/>
        </authorList>
    </citation>
    <scope>NUCLEOTIDE SEQUENCE [LARGE SCALE GENOMIC DNA]</scope>
    <source>
        <strain evidence="10">DAOM:BR144</strain>
    </source>
</reference>
<evidence type="ECO:0000259" key="8">
    <source>
        <dbReference type="PROSITE" id="PS50280"/>
    </source>
</evidence>
<dbReference type="EnsemblProtists" id="PYU1_T005991">
    <property type="protein sequence ID" value="PYU1_T005991"/>
    <property type="gene ID" value="PYU1_G005979"/>
</dbReference>
<dbReference type="GO" id="GO:0032259">
    <property type="term" value="P:methylation"/>
    <property type="evidence" value="ECO:0007669"/>
    <property type="project" value="UniProtKB-KW"/>
</dbReference>
<dbReference type="SUPFAM" id="SSF82199">
    <property type="entry name" value="SET domain"/>
    <property type="match status" value="1"/>
</dbReference>
<dbReference type="AlphaFoldDB" id="K3WLZ9"/>
<dbReference type="InParanoid" id="K3WLZ9"/>
<sequence length="249" mass="27596">MVDGGDCRGYRCVDLDECHVYDELTKKTTLAHDSSTCGSVEADEQSTFQYKDKSGQLLLISTDEAQELMGCTFTSKLLFQRTSLLRNYAFWGFADCEVDGFHHITAQSIKSNEISPKVAIGHVASLVEVEDNPLGLFAIDDIADLTFLGEYTGVLQVHNEGVNRFDPYGVSYPSVYESGDLYVSASEYGNVIRCINHSYSPNARFVPMIQGGILHIFCFAIKNIKAGEQIFVNYGTAYWKSTGFEPIAV</sequence>
<dbReference type="OMA" id="QFAPLGH"/>
<evidence type="ECO:0000313" key="10">
    <source>
        <dbReference type="Proteomes" id="UP000019132"/>
    </source>
</evidence>
<evidence type="ECO:0000313" key="9">
    <source>
        <dbReference type="EnsemblProtists" id="PYU1_T005991"/>
    </source>
</evidence>
<keyword evidence="4" id="KW-0808">Transferase</keyword>
<dbReference type="InterPro" id="IPR050973">
    <property type="entry name" value="H3K9_Histone-Lys_N-MTase"/>
</dbReference>
<protein>
    <recommendedName>
        <fullName evidence="8">SET domain-containing protein</fullName>
    </recommendedName>
</protein>
<dbReference type="HOGENOM" id="CLU_093670_0_0_1"/>
<keyword evidence="5" id="KW-0949">S-adenosyl-L-methionine</keyword>
<reference evidence="9" key="3">
    <citation type="submission" date="2015-02" db="UniProtKB">
        <authorList>
            <consortium name="EnsemblProtists"/>
        </authorList>
    </citation>
    <scope>IDENTIFICATION</scope>
    <source>
        <strain evidence="9">DAOM BR144</strain>
    </source>
</reference>
<dbReference type="PANTHER" id="PTHR46223">
    <property type="entry name" value="HISTONE-LYSINE N-METHYLTRANSFERASE SUV39H"/>
    <property type="match status" value="1"/>
</dbReference>
<dbReference type="InterPro" id="IPR046341">
    <property type="entry name" value="SET_dom_sf"/>
</dbReference>
<dbReference type="EMBL" id="GL376625">
    <property type="status" value="NOT_ANNOTATED_CDS"/>
    <property type="molecule type" value="Genomic_DNA"/>
</dbReference>
<dbReference type="InterPro" id="IPR044427">
    <property type="entry name" value="LegAS4-like_SET"/>
</dbReference>
<dbReference type="InterPro" id="IPR001214">
    <property type="entry name" value="SET_dom"/>
</dbReference>
<dbReference type="Gene3D" id="2.170.270.10">
    <property type="entry name" value="SET domain"/>
    <property type="match status" value="1"/>
</dbReference>
<dbReference type="STRING" id="431595.K3WLZ9"/>
<evidence type="ECO:0000256" key="3">
    <source>
        <dbReference type="ARBA" id="ARBA00022603"/>
    </source>
</evidence>
<dbReference type="eggNOG" id="ENOG502SD5A">
    <property type="taxonomic scope" value="Eukaryota"/>
</dbReference>
<keyword evidence="3" id="KW-0489">Methyltransferase</keyword>
<evidence type="ECO:0000256" key="7">
    <source>
        <dbReference type="ARBA" id="ARBA00022833"/>
    </source>
</evidence>
<keyword evidence="10" id="KW-1185">Reference proteome</keyword>
<reference evidence="10" key="1">
    <citation type="journal article" date="2010" name="Genome Biol.">
        <title>Genome sequence of the necrotrophic plant pathogen Pythium ultimum reveals original pathogenicity mechanisms and effector repertoire.</title>
        <authorList>
            <person name="Levesque C.A."/>
            <person name="Brouwer H."/>
            <person name="Cano L."/>
            <person name="Hamilton J.P."/>
            <person name="Holt C."/>
            <person name="Huitema E."/>
            <person name="Raffaele S."/>
            <person name="Robideau G.P."/>
            <person name="Thines M."/>
            <person name="Win J."/>
            <person name="Zerillo M.M."/>
            <person name="Beakes G.W."/>
            <person name="Boore J.L."/>
            <person name="Busam D."/>
            <person name="Dumas B."/>
            <person name="Ferriera S."/>
            <person name="Fuerstenberg S.I."/>
            <person name="Gachon C.M."/>
            <person name="Gaulin E."/>
            <person name="Govers F."/>
            <person name="Grenville-Briggs L."/>
            <person name="Horner N."/>
            <person name="Hostetler J."/>
            <person name="Jiang R.H."/>
            <person name="Johnson J."/>
            <person name="Krajaejun T."/>
            <person name="Lin H."/>
            <person name="Meijer H.J."/>
            <person name="Moore B."/>
            <person name="Morris P."/>
            <person name="Phuntmart V."/>
            <person name="Puiu D."/>
            <person name="Shetty J."/>
            <person name="Stajich J.E."/>
            <person name="Tripathy S."/>
            <person name="Wawra S."/>
            <person name="van West P."/>
            <person name="Whitty B.R."/>
            <person name="Coutinho P.M."/>
            <person name="Henrissat B."/>
            <person name="Martin F."/>
            <person name="Thomas P.D."/>
            <person name="Tyler B.M."/>
            <person name="De Vries R.P."/>
            <person name="Kamoun S."/>
            <person name="Yandell M."/>
            <person name="Tisserat N."/>
            <person name="Buell C.R."/>
        </authorList>
    </citation>
    <scope>NUCLEOTIDE SEQUENCE</scope>
    <source>
        <strain evidence="10">DAOM:BR144</strain>
    </source>
</reference>
<organism evidence="9 10">
    <name type="scientific">Globisporangium ultimum (strain ATCC 200006 / CBS 805.95 / DAOM BR144)</name>
    <name type="common">Pythium ultimum</name>
    <dbReference type="NCBI Taxonomy" id="431595"/>
    <lineage>
        <taxon>Eukaryota</taxon>
        <taxon>Sar</taxon>
        <taxon>Stramenopiles</taxon>
        <taxon>Oomycota</taxon>
        <taxon>Peronosporomycetes</taxon>
        <taxon>Pythiales</taxon>
        <taxon>Pythiaceae</taxon>
        <taxon>Globisporangium</taxon>
    </lineage>
</organism>
<evidence type="ECO:0000256" key="1">
    <source>
        <dbReference type="ARBA" id="ARBA00004286"/>
    </source>
</evidence>